<dbReference type="AlphaFoldDB" id="A0AAN4QFG0"/>
<dbReference type="Proteomes" id="UP000248291">
    <property type="component" value="Unassembled WGS sequence"/>
</dbReference>
<accession>A0AAN4QFG0</accession>
<evidence type="ECO:0000313" key="2">
    <source>
        <dbReference type="Proteomes" id="UP000248291"/>
    </source>
</evidence>
<name>A0AAN4QFG0_PSESF</name>
<comment type="caution">
    <text evidence="1">The sequence shown here is derived from an EMBL/GenBank/DDBJ whole genome shotgun (WGS) entry which is preliminary data.</text>
</comment>
<evidence type="ECO:0000313" key="1">
    <source>
        <dbReference type="EMBL" id="GBH21395.1"/>
    </source>
</evidence>
<reference evidence="1 2" key="1">
    <citation type="submission" date="2018-04" db="EMBL/GenBank/DDBJ databases">
        <title>Draft genome sequence of Pseudomonas syringae pv. actinidiae biovar 3 strains isolated from kiwifruit in Kagawa prefecture.</title>
        <authorList>
            <person name="Tabuchi M."/>
            <person name="Saito M."/>
            <person name="Fujiwara S."/>
            <person name="Sasa N."/>
            <person name="Akimitsu K."/>
            <person name="Gomi K."/>
            <person name="Konishi-Sugita S."/>
            <person name="Hamano K."/>
            <person name="Kataoka I."/>
        </authorList>
    </citation>
    <scope>NUCLEOTIDE SEQUENCE [LARGE SCALE GENOMIC DNA]</scope>
    <source>
        <strain evidence="1 2">MAFF212211</strain>
    </source>
</reference>
<gene>
    <name evidence="1" type="ORF">KPSA3_07441</name>
</gene>
<organism evidence="1 2">
    <name type="scientific">Pseudomonas syringae pv. actinidiae</name>
    <dbReference type="NCBI Taxonomy" id="103796"/>
    <lineage>
        <taxon>Bacteria</taxon>
        <taxon>Pseudomonadati</taxon>
        <taxon>Pseudomonadota</taxon>
        <taxon>Gammaproteobacteria</taxon>
        <taxon>Pseudomonadales</taxon>
        <taxon>Pseudomonadaceae</taxon>
        <taxon>Pseudomonas</taxon>
        <taxon>Pseudomonas syringae</taxon>
    </lineage>
</organism>
<proteinExistence type="predicted"/>
<dbReference type="EMBL" id="BGKA01000289">
    <property type="protein sequence ID" value="GBH21395.1"/>
    <property type="molecule type" value="Genomic_DNA"/>
</dbReference>
<protein>
    <submittedName>
        <fullName evidence="1">Uncharacterized protein</fullName>
    </submittedName>
</protein>
<sequence length="34" mass="3802">MIAGRSGTEDVYPPCIEHIEVAFGECRANTRCFE</sequence>